<feature type="region of interest" description="Disordered" evidence="1">
    <location>
        <begin position="83"/>
        <end position="149"/>
    </location>
</feature>
<sequence>MDCTITLGANRDWDSSVGSFQTNHQISPIWRKVCFHRHLKCAQHANSCARGKCAANAVPANRAIISVGARHTQGARNEPSIKQEVKMESSPGVKHEAPLQLASAGPVPPSYTPVPETEESTSDVPRVHVSTRAVSSHARMRPLSLRAPT</sequence>
<name>A0AAD7DY07_MYCRO</name>
<comment type="caution">
    <text evidence="2">The sequence shown here is derived from an EMBL/GenBank/DDBJ whole genome shotgun (WGS) entry which is preliminary data.</text>
</comment>
<accession>A0AAD7DY07</accession>
<keyword evidence="3" id="KW-1185">Reference proteome</keyword>
<protein>
    <submittedName>
        <fullName evidence="2">Uncharacterized protein</fullName>
    </submittedName>
</protein>
<dbReference type="AlphaFoldDB" id="A0AAD7DY07"/>
<evidence type="ECO:0000313" key="3">
    <source>
        <dbReference type="Proteomes" id="UP001221757"/>
    </source>
</evidence>
<evidence type="ECO:0000256" key="1">
    <source>
        <dbReference type="SAM" id="MobiDB-lite"/>
    </source>
</evidence>
<dbReference type="EMBL" id="JARKIE010000017">
    <property type="protein sequence ID" value="KAJ7701530.1"/>
    <property type="molecule type" value="Genomic_DNA"/>
</dbReference>
<evidence type="ECO:0000313" key="2">
    <source>
        <dbReference type="EMBL" id="KAJ7701530.1"/>
    </source>
</evidence>
<dbReference type="Proteomes" id="UP001221757">
    <property type="component" value="Unassembled WGS sequence"/>
</dbReference>
<organism evidence="2 3">
    <name type="scientific">Mycena rosella</name>
    <name type="common">Pink bonnet</name>
    <name type="synonym">Agaricus rosellus</name>
    <dbReference type="NCBI Taxonomy" id="1033263"/>
    <lineage>
        <taxon>Eukaryota</taxon>
        <taxon>Fungi</taxon>
        <taxon>Dikarya</taxon>
        <taxon>Basidiomycota</taxon>
        <taxon>Agaricomycotina</taxon>
        <taxon>Agaricomycetes</taxon>
        <taxon>Agaricomycetidae</taxon>
        <taxon>Agaricales</taxon>
        <taxon>Marasmiineae</taxon>
        <taxon>Mycenaceae</taxon>
        <taxon>Mycena</taxon>
    </lineage>
</organism>
<proteinExistence type="predicted"/>
<reference evidence="2" key="1">
    <citation type="submission" date="2023-03" db="EMBL/GenBank/DDBJ databases">
        <title>Massive genome expansion in bonnet fungi (Mycena s.s.) driven by repeated elements and novel gene families across ecological guilds.</title>
        <authorList>
            <consortium name="Lawrence Berkeley National Laboratory"/>
            <person name="Harder C.B."/>
            <person name="Miyauchi S."/>
            <person name="Viragh M."/>
            <person name="Kuo A."/>
            <person name="Thoen E."/>
            <person name="Andreopoulos B."/>
            <person name="Lu D."/>
            <person name="Skrede I."/>
            <person name="Drula E."/>
            <person name="Henrissat B."/>
            <person name="Morin E."/>
            <person name="Kohler A."/>
            <person name="Barry K."/>
            <person name="LaButti K."/>
            <person name="Morin E."/>
            <person name="Salamov A."/>
            <person name="Lipzen A."/>
            <person name="Mereny Z."/>
            <person name="Hegedus B."/>
            <person name="Baldrian P."/>
            <person name="Stursova M."/>
            <person name="Weitz H."/>
            <person name="Taylor A."/>
            <person name="Grigoriev I.V."/>
            <person name="Nagy L.G."/>
            <person name="Martin F."/>
            <person name="Kauserud H."/>
        </authorList>
    </citation>
    <scope>NUCLEOTIDE SEQUENCE</scope>
    <source>
        <strain evidence="2">CBHHK067</strain>
    </source>
</reference>
<gene>
    <name evidence="2" type="ORF">B0H17DRAFT_189084</name>
</gene>
<feature type="compositionally biased region" description="Basic and acidic residues" evidence="1">
    <location>
        <begin position="83"/>
        <end position="97"/>
    </location>
</feature>